<dbReference type="InterPro" id="IPR046039">
    <property type="entry name" value="DUF5997"/>
</dbReference>
<sequence length="121" mass="13593">MKPQTAAKKLGIYFPATPEEFQANALTHDEFVALQSNPPEWLQELRRTGPHPRPVVAQKLGVTITALKRNDMDKALTTADIKELLENQPEWLRAARTALADSRNESNNNATSNDEDNNNRD</sequence>
<protein>
    <submittedName>
        <fullName evidence="2">DUF5997 family protein</fullName>
    </submittedName>
</protein>
<reference evidence="2 3" key="1">
    <citation type="journal article" date="2014" name="BMC Vet. Res.">
        <title>First report of Corynebacterium pseudotuberculosis from caseous lymphadenitis lesions in Black Alentejano pig (Sus scrofa domesticus).</title>
        <authorList>
            <person name="Oliveira M."/>
            <person name="Barroco C."/>
            <person name="Mottola C."/>
            <person name="Santos R."/>
            <person name="Lemsaddek A."/>
            <person name="Tavares L."/>
            <person name="Semedo-Lemsaddek T."/>
        </authorList>
    </citation>
    <scope>NUCLEOTIDE SEQUENCE [LARGE SCALE GENOMIC DNA]</scope>
    <source>
        <strain evidence="2 3">PO100/5</strain>
    </source>
</reference>
<evidence type="ECO:0000256" key="1">
    <source>
        <dbReference type="SAM" id="MobiDB-lite"/>
    </source>
</evidence>
<reference evidence="2 3" key="2">
    <citation type="journal article" date="2020" name="Antonie Van Leeuwenhoek">
        <title>Phylogenomic characterisation of a novel corynebacterial species pathogenic to animals.</title>
        <authorList>
            <person name="Moller J."/>
            <person name="Musella L."/>
            <person name="Melnikov V."/>
            <person name="Geissdorfer W."/>
            <person name="Burkovski A."/>
            <person name="Sangal V."/>
        </authorList>
    </citation>
    <scope>NUCLEOTIDE SEQUENCE [LARGE SCALE GENOMIC DNA]</scope>
    <source>
        <strain evidence="2 3">PO100/5</strain>
    </source>
</reference>
<gene>
    <name evidence="2" type="ORF">CBE74_04470</name>
</gene>
<dbReference type="Pfam" id="PF19460">
    <property type="entry name" value="DUF5997"/>
    <property type="match status" value="1"/>
</dbReference>
<keyword evidence="3" id="KW-1185">Reference proteome</keyword>
<reference evidence="2 3" key="3">
    <citation type="journal article" date="2020" name="Int. J. Syst. Evol. Microbiol.">
        <title>Corynebacterium silvaticum sp. nov., a unique group of NTTB corynebacteria in wild boar and roe deer.</title>
        <authorList>
            <person name="Dangel A."/>
            <person name="Berger A."/>
            <person name="Rau J."/>
            <person name="Eisenberg T."/>
            <person name="Kampfer P."/>
            <person name="Margos G."/>
            <person name="Contzen M."/>
            <person name="Busse H.J."/>
            <person name="Konrad R."/>
            <person name="Peters M."/>
            <person name="Sting R."/>
            <person name="Sing A."/>
        </authorList>
    </citation>
    <scope>NUCLEOTIDE SEQUENCE [LARGE SCALE GENOMIC DNA]</scope>
    <source>
        <strain evidence="2 3">PO100/5</strain>
    </source>
</reference>
<reference evidence="2 3" key="4">
    <citation type="journal article" date="2020" name="PLoS ONE">
        <title>Taxonomic classification of strain PO100/5 shows a broader geographic distribution and genetic markers of the recently described Corynebacterium silvaticum.</title>
        <authorList>
            <person name="Viana M.V.C."/>
            <person name="Profeta R."/>
            <person name="da Silva A.L."/>
            <person name="Hurtado R."/>
            <person name="Cerqueira J.C."/>
            <person name="Ribeiro B.F.S."/>
            <person name="Almeida M.O."/>
            <person name="Morais-Rodrigues F."/>
            <person name="Soares S.C."/>
            <person name="Oliveira M."/>
            <person name="Tavares L."/>
            <person name="Figueiredo H."/>
            <person name="Wattam A.R."/>
            <person name="Barh D."/>
            <person name="Ghosh P."/>
            <person name="Silva A."/>
            <person name="Azevedo V."/>
        </authorList>
    </citation>
    <scope>NUCLEOTIDE SEQUENCE [LARGE SCALE GENOMIC DNA]</scope>
    <source>
        <strain evidence="2 3">PO100/5</strain>
    </source>
</reference>
<evidence type="ECO:0000313" key="3">
    <source>
        <dbReference type="Proteomes" id="UP000195652"/>
    </source>
</evidence>
<proteinExistence type="predicted"/>
<organism evidence="2 3">
    <name type="scientific">Corynebacterium silvaticum</name>
    <dbReference type="NCBI Taxonomy" id="2320431"/>
    <lineage>
        <taxon>Bacteria</taxon>
        <taxon>Bacillati</taxon>
        <taxon>Actinomycetota</taxon>
        <taxon>Actinomycetes</taxon>
        <taxon>Mycobacteriales</taxon>
        <taxon>Corynebacteriaceae</taxon>
        <taxon>Corynebacterium</taxon>
    </lineage>
</organism>
<dbReference type="EMBL" id="CP021417">
    <property type="protein sequence ID" value="ARU45872.2"/>
    <property type="molecule type" value="Genomic_DNA"/>
</dbReference>
<accession>A0A7U5HLB2</accession>
<evidence type="ECO:0000313" key="2">
    <source>
        <dbReference type="EMBL" id="ARU45872.2"/>
    </source>
</evidence>
<dbReference type="KEGG" id="csil:CBE74_04470"/>
<dbReference type="Proteomes" id="UP000195652">
    <property type="component" value="Chromosome"/>
</dbReference>
<name>A0A7U5HLB2_9CORY</name>
<feature type="region of interest" description="Disordered" evidence="1">
    <location>
        <begin position="96"/>
        <end position="121"/>
    </location>
</feature>
<dbReference type="AlphaFoldDB" id="A0A7U5HLB2"/>